<keyword evidence="11" id="KW-1185">Reference proteome</keyword>
<keyword evidence="6" id="KW-0238">DNA-binding</keyword>
<evidence type="ECO:0000256" key="6">
    <source>
        <dbReference type="ARBA" id="ARBA00023125"/>
    </source>
</evidence>
<sequence>MACHSTITPEKAVQAETEKWSKLDKMLLEASGQSELIFSEELTCSFRSVEVSDIVIRDLRVICTDNADQQISATLKNEAADIAGLPVKRIYTRICGSSNGTQHSENWKPVAGALNTKQGKKTRSCLDQTQRREIHNRKERDRRRRISLCCDELNQLVPFCSSDTDKATTLQWTLDFLKYIREIHGDSLKDAFQSTFCEKTEVQIMPSCVPAVEHLESNNDNMKPSSHK</sequence>
<dbReference type="Proteomes" id="UP001059041">
    <property type="component" value="Linkage Group LG21"/>
</dbReference>
<dbReference type="FunFam" id="4.10.280.10:FF:000057">
    <property type="entry name" value="transcription factor-like 5 protein-like"/>
    <property type="match status" value="1"/>
</dbReference>
<evidence type="ECO:0000256" key="5">
    <source>
        <dbReference type="ARBA" id="ARBA00023015"/>
    </source>
</evidence>
<keyword evidence="4" id="KW-0744">Spermatogenesis</keyword>
<dbReference type="SMART" id="SM00353">
    <property type="entry name" value="HLH"/>
    <property type="match status" value="1"/>
</dbReference>
<dbReference type="GO" id="GO:0030154">
    <property type="term" value="P:cell differentiation"/>
    <property type="evidence" value="ECO:0007669"/>
    <property type="project" value="UniProtKB-KW"/>
</dbReference>
<dbReference type="PANTHER" id="PTHR15402:SF2">
    <property type="entry name" value="TRANSCRIPTION FACTOR LIKE 5"/>
    <property type="match status" value="1"/>
</dbReference>
<name>A0A9W7T8S0_TRIRA</name>
<organism evidence="10 11">
    <name type="scientific">Triplophysa rosa</name>
    <name type="common">Cave loach</name>
    <dbReference type="NCBI Taxonomy" id="992332"/>
    <lineage>
        <taxon>Eukaryota</taxon>
        <taxon>Metazoa</taxon>
        <taxon>Chordata</taxon>
        <taxon>Craniata</taxon>
        <taxon>Vertebrata</taxon>
        <taxon>Euteleostomi</taxon>
        <taxon>Actinopterygii</taxon>
        <taxon>Neopterygii</taxon>
        <taxon>Teleostei</taxon>
        <taxon>Ostariophysi</taxon>
        <taxon>Cypriniformes</taxon>
        <taxon>Nemacheilidae</taxon>
        <taxon>Triplophysa</taxon>
    </lineage>
</organism>
<accession>A0A9W7T8S0</accession>
<dbReference type="Gene3D" id="4.10.280.10">
    <property type="entry name" value="Helix-loop-helix DNA-binding domain"/>
    <property type="match status" value="1"/>
</dbReference>
<dbReference type="GO" id="GO:0007283">
    <property type="term" value="P:spermatogenesis"/>
    <property type="evidence" value="ECO:0007669"/>
    <property type="project" value="UniProtKB-KW"/>
</dbReference>
<feature type="domain" description="BHLH" evidence="9">
    <location>
        <begin position="130"/>
        <end position="180"/>
    </location>
</feature>
<evidence type="ECO:0000256" key="3">
    <source>
        <dbReference type="ARBA" id="ARBA00022782"/>
    </source>
</evidence>
<dbReference type="Pfam" id="PF00010">
    <property type="entry name" value="HLH"/>
    <property type="match status" value="1"/>
</dbReference>
<dbReference type="PROSITE" id="PS50888">
    <property type="entry name" value="BHLH"/>
    <property type="match status" value="1"/>
</dbReference>
<dbReference type="EMBL" id="JAFHDT010000021">
    <property type="protein sequence ID" value="KAI7793915.1"/>
    <property type="molecule type" value="Genomic_DNA"/>
</dbReference>
<dbReference type="InterPro" id="IPR011598">
    <property type="entry name" value="bHLH_dom"/>
</dbReference>
<dbReference type="InterPro" id="IPR039583">
    <property type="entry name" value="TCFL5/SOLH1/2"/>
</dbReference>
<dbReference type="GO" id="GO:0046983">
    <property type="term" value="F:protein dimerization activity"/>
    <property type="evidence" value="ECO:0007669"/>
    <property type="project" value="InterPro"/>
</dbReference>
<dbReference type="PANTHER" id="PTHR15402">
    <property type="entry name" value="TRANSCRIPTION FACTOR-LIKE 5 PROTEIN"/>
    <property type="match status" value="1"/>
</dbReference>
<dbReference type="GO" id="GO:0005634">
    <property type="term" value="C:nucleus"/>
    <property type="evidence" value="ECO:0007669"/>
    <property type="project" value="UniProtKB-SubCell"/>
</dbReference>
<evidence type="ECO:0000256" key="4">
    <source>
        <dbReference type="ARBA" id="ARBA00022871"/>
    </source>
</evidence>
<evidence type="ECO:0000256" key="8">
    <source>
        <dbReference type="ARBA" id="ARBA00023242"/>
    </source>
</evidence>
<dbReference type="AlphaFoldDB" id="A0A9W7T8S0"/>
<dbReference type="OrthoDB" id="9946078at2759"/>
<evidence type="ECO:0000256" key="7">
    <source>
        <dbReference type="ARBA" id="ARBA00023163"/>
    </source>
</evidence>
<keyword evidence="7" id="KW-0804">Transcription</keyword>
<gene>
    <name evidence="10" type="ORF">IRJ41_007798</name>
</gene>
<dbReference type="GO" id="GO:0000978">
    <property type="term" value="F:RNA polymerase II cis-regulatory region sequence-specific DNA binding"/>
    <property type="evidence" value="ECO:0007669"/>
    <property type="project" value="TreeGrafter"/>
</dbReference>
<dbReference type="InterPro" id="IPR036638">
    <property type="entry name" value="HLH_DNA-bd_sf"/>
</dbReference>
<dbReference type="GO" id="GO:0000981">
    <property type="term" value="F:DNA-binding transcription factor activity, RNA polymerase II-specific"/>
    <property type="evidence" value="ECO:0007669"/>
    <property type="project" value="TreeGrafter"/>
</dbReference>
<proteinExistence type="predicted"/>
<protein>
    <submittedName>
        <fullName evidence="10">Transcription factor-like 5 protein</fullName>
    </submittedName>
</protein>
<dbReference type="SUPFAM" id="SSF47459">
    <property type="entry name" value="HLH, helix-loop-helix DNA-binding domain"/>
    <property type="match status" value="1"/>
</dbReference>
<keyword evidence="3" id="KW-0221">Differentiation</keyword>
<keyword evidence="8" id="KW-0539">Nucleus</keyword>
<evidence type="ECO:0000256" key="1">
    <source>
        <dbReference type="ARBA" id="ARBA00004123"/>
    </source>
</evidence>
<keyword evidence="2" id="KW-0217">Developmental protein</keyword>
<comment type="subcellular location">
    <subcellularLocation>
        <location evidence="1">Nucleus</location>
    </subcellularLocation>
</comment>
<reference evidence="10" key="1">
    <citation type="submission" date="2021-02" db="EMBL/GenBank/DDBJ databases">
        <title>Comparative genomics reveals that relaxation of natural selection precedes convergent phenotypic evolution of cavefish.</title>
        <authorList>
            <person name="Peng Z."/>
        </authorList>
    </citation>
    <scope>NUCLEOTIDE SEQUENCE</scope>
    <source>
        <tissue evidence="10">Muscle</tissue>
    </source>
</reference>
<evidence type="ECO:0000256" key="2">
    <source>
        <dbReference type="ARBA" id="ARBA00022473"/>
    </source>
</evidence>
<comment type="caution">
    <text evidence="10">The sequence shown here is derived from an EMBL/GenBank/DDBJ whole genome shotgun (WGS) entry which is preliminary data.</text>
</comment>
<evidence type="ECO:0000259" key="9">
    <source>
        <dbReference type="PROSITE" id="PS50888"/>
    </source>
</evidence>
<evidence type="ECO:0000313" key="11">
    <source>
        <dbReference type="Proteomes" id="UP001059041"/>
    </source>
</evidence>
<keyword evidence="5" id="KW-0805">Transcription regulation</keyword>
<evidence type="ECO:0000313" key="10">
    <source>
        <dbReference type="EMBL" id="KAI7793915.1"/>
    </source>
</evidence>